<name>A0A0D9YIJ5_9ORYZ</name>
<protein>
    <recommendedName>
        <fullName evidence="5">Secreted protein</fullName>
    </recommendedName>
</protein>
<keyword evidence="2" id="KW-0732">Signal</keyword>
<feature type="transmembrane region" description="Helical" evidence="1">
    <location>
        <begin position="33"/>
        <end position="57"/>
    </location>
</feature>
<reference evidence="3" key="2">
    <citation type="submission" date="2015-04" db="UniProtKB">
        <authorList>
            <consortium name="EnsemblPlants"/>
        </authorList>
    </citation>
    <scope>IDENTIFICATION</scope>
</reference>
<evidence type="ECO:0000313" key="3">
    <source>
        <dbReference type="EnsemblPlants" id="OGLUM01G44410.1"/>
    </source>
</evidence>
<accession>A0A0D9YIJ5</accession>
<dbReference type="EnsemblPlants" id="OGLUM01G44410.1">
    <property type="protein sequence ID" value="OGLUM01G44410.1"/>
    <property type="gene ID" value="OGLUM01G44410"/>
</dbReference>
<evidence type="ECO:0008006" key="5">
    <source>
        <dbReference type="Google" id="ProtNLM"/>
    </source>
</evidence>
<keyword evidence="1" id="KW-0812">Transmembrane</keyword>
<dbReference type="HOGENOM" id="CLU_2835280_0_0_1"/>
<dbReference type="Gramene" id="OGLUM01G44410.1">
    <property type="protein sequence ID" value="OGLUM01G44410.1"/>
    <property type="gene ID" value="OGLUM01G44410"/>
</dbReference>
<evidence type="ECO:0000256" key="1">
    <source>
        <dbReference type="SAM" id="Phobius"/>
    </source>
</evidence>
<proteinExistence type="predicted"/>
<feature type="chain" id="PRO_5002351617" description="Secreted protein" evidence="2">
    <location>
        <begin position="18"/>
        <end position="66"/>
    </location>
</feature>
<feature type="signal peptide" evidence="2">
    <location>
        <begin position="1"/>
        <end position="17"/>
    </location>
</feature>
<keyword evidence="4" id="KW-1185">Reference proteome</keyword>
<evidence type="ECO:0000313" key="4">
    <source>
        <dbReference type="Proteomes" id="UP000026961"/>
    </source>
</evidence>
<organism evidence="3">
    <name type="scientific">Oryza glumipatula</name>
    <dbReference type="NCBI Taxonomy" id="40148"/>
    <lineage>
        <taxon>Eukaryota</taxon>
        <taxon>Viridiplantae</taxon>
        <taxon>Streptophyta</taxon>
        <taxon>Embryophyta</taxon>
        <taxon>Tracheophyta</taxon>
        <taxon>Spermatophyta</taxon>
        <taxon>Magnoliopsida</taxon>
        <taxon>Liliopsida</taxon>
        <taxon>Poales</taxon>
        <taxon>Poaceae</taxon>
        <taxon>BOP clade</taxon>
        <taxon>Oryzoideae</taxon>
        <taxon>Oryzeae</taxon>
        <taxon>Oryzinae</taxon>
        <taxon>Oryza</taxon>
    </lineage>
</organism>
<keyword evidence="1" id="KW-1133">Transmembrane helix</keyword>
<keyword evidence="1" id="KW-0472">Membrane</keyword>
<dbReference type="AlphaFoldDB" id="A0A0D9YIJ5"/>
<reference evidence="3" key="3">
    <citation type="submission" date="2018-05" db="EMBL/GenBank/DDBJ databases">
        <title>OgluRS3 (Oryza glumaepatula Reference Sequence Version 3).</title>
        <authorList>
            <person name="Zhang J."/>
            <person name="Kudrna D."/>
            <person name="Lee S."/>
            <person name="Talag J."/>
            <person name="Welchert J."/>
            <person name="Wing R.A."/>
        </authorList>
    </citation>
    <scope>NUCLEOTIDE SEQUENCE [LARGE SCALE GENOMIC DNA]</scope>
</reference>
<evidence type="ECO:0000256" key="2">
    <source>
        <dbReference type="SAM" id="SignalP"/>
    </source>
</evidence>
<sequence length="66" mass="7616">MLVIFHVIILLCNIVSSWTCFGQLWNNTSNKYQMLSVLSVHGVSGSFDASMIHFVTFNFKRRNAYK</sequence>
<reference evidence="3" key="1">
    <citation type="submission" date="2013-08" db="EMBL/GenBank/DDBJ databases">
        <title>Oryza genome evolution.</title>
        <authorList>
            <person name="Wing R.A."/>
            <person name="Panaud O."/>
            <person name="Oliveira A.C."/>
        </authorList>
    </citation>
    <scope>NUCLEOTIDE SEQUENCE</scope>
</reference>
<dbReference type="Proteomes" id="UP000026961">
    <property type="component" value="Chromosome 1"/>
</dbReference>